<evidence type="ECO:0000313" key="3">
    <source>
        <dbReference type="Proteomes" id="UP000515240"/>
    </source>
</evidence>
<dbReference type="EMBL" id="CP058554">
    <property type="protein sequence ID" value="QMV73495.1"/>
    <property type="molecule type" value="Genomic_DNA"/>
</dbReference>
<dbReference type="Pfam" id="PF05721">
    <property type="entry name" value="PhyH"/>
    <property type="match status" value="1"/>
</dbReference>
<protein>
    <submittedName>
        <fullName evidence="2">Polysaccharide pyruvyl transferase family protein</fullName>
    </submittedName>
</protein>
<sequence>MTEQARSPAATTMRRWLVIGDIGGAAQFHVGDEAMFAANLQLLQRASPQAQRMAVSPDPAFTATTYGVAAVPGLGFADCADDAEREALLAQLSLPSPAHWTQRRPAAMEALRDAQDGLLISGGGNLRSTWPAFLYERLALARQARRLGAPVVVVGQTLGPELSARHRAMLAELLAMTAWVGVREQPSYQLALALGVDASRLSLQLDDAHGLWQQPSRDGYLPQPFAMDKPWMALSFHPLCDPTGSDPLLDSLAQQLEEIAQRTGCRPVFIPHARADAAHGAPWSDADMGQALAARMRHTPMLLLPVMLPEQVAWLTAQAHLVISSRYHPLVFGLAAAKPCLGIWSDHYTRTKLQGALAHHGSAHTACSVQEVGDGLLSGRLADLWQGRHAWQAHLAAQGRLLADGEARRQQALTSLLATGQMLEQPIPSILISKPPAAADDMLASAPPLSPDAFRRRSSMLTEADWQQFAKDGFLHLGSVLSPEALEALRQRADALALGEVYNPAVQMQLDTGGAYEELPGAVERFDEGTLRYRKIQGLEHDPLYAQLIDQPVFRTICAGMYGAHAAVSIFRAMVMNKPAGHGTVLPWHQDGGAVWQLDRDPLVTLWVALDDANTANGCMDAVRGSHRLGLLSTQGSTLTEDAVRAHCPPELTVPLEVKAGHAVLMHNWLIHRSGLNTSPTPRRAFTMCCMDARTRNLLTGAHFPVVYGAQSSAPDAYVQQLQADLAAQTERFGHAERYAEDLLATNDKRQAMIDEATQYARSLEAELARWQHGGNATQQGQRAGSAVVQMRQEILDLNHALKTAYEQGGGGGQDMARLRQQVVDLNASIEALHQSVSWRITAPLRRLYERLVLRSKS</sequence>
<keyword evidence="2" id="KW-0808">Transferase</keyword>
<dbReference type="KEGG" id="cpis:HS961_12035"/>
<dbReference type="InterPro" id="IPR007345">
    <property type="entry name" value="Polysacch_pyruvyl_Trfase"/>
</dbReference>
<accession>A0A7G5EHM0</accession>
<dbReference type="RefSeq" id="WP_182322250.1">
    <property type="nucleotide sequence ID" value="NZ_CP058554.1"/>
</dbReference>
<keyword evidence="3" id="KW-1185">Reference proteome</keyword>
<dbReference type="Gene3D" id="2.60.120.620">
    <property type="entry name" value="q2cbj1_9rhob like domain"/>
    <property type="match status" value="1"/>
</dbReference>
<dbReference type="AlphaFoldDB" id="A0A7G5EHM0"/>
<dbReference type="GO" id="GO:0016706">
    <property type="term" value="F:2-oxoglutarate-dependent dioxygenase activity"/>
    <property type="evidence" value="ECO:0007669"/>
    <property type="project" value="UniProtKB-ARBA"/>
</dbReference>
<gene>
    <name evidence="2" type="ORF">HS961_12035</name>
</gene>
<dbReference type="PANTHER" id="PTHR20883:SF46">
    <property type="entry name" value="PHYTANOYL-COA HYDROXYLASE"/>
    <property type="match status" value="1"/>
</dbReference>
<dbReference type="Proteomes" id="UP000515240">
    <property type="component" value="Chromosome"/>
</dbReference>
<name>A0A7G5EHM0_9BURK</name>
<dbReference type="GO" id="GO:0016740">
    <property type="term" value="F:transferase activity"/>
    <property type="evidence" value="ECO:0007669"/>
    <property type="project" value="UniProtKB-KW"/>
</dbReference>
<reference evidence="2 3" key="1">
    <citation type="journal article" date="2020" name="G3 (Bethesda)">
        <title>CeMbio - The Caenorhabditis elegans Microbiome Resource.</title>
        <authorList>
            <person name="Dirksen P."/>
            <person name="Assie A."/>
            <person name="Zimmermann J."/>
            <person name="Zhang F."/>
            <person name="Tietje A.M."/>
            <person name="Marsh S.A."/>
            <person name="Felix M.A."/>
            <person name="Shapira M."/>
            <person name="Kaleta C."/>
            <person name="Schulenburg H."/>
            <person name="Samuel B."/>
        </authorList>
    </citation>
    <scope>NUCLEOTIDE SEQUENCE [LARGE SCALE GENOMIC DNA]</scope>
    <source>
        <strain evidence="2 3">BIGb0172</strain>
    </source>
</reference>
<feature type="domain" description="Polysaccharide pyruvyl transferase" evidence="1">
    <location>
        <begin position="30"/>
        <end position="347"/>
    </location>
</feature>
<evidence type="ECO:0000259" key="1">
    <source>
        <dbReference type="Pfam" id="PF04230"/>
    </source>
</evidence>
<dbReference type="SUPFAM" id="SSF51197">
    <property type="entry name" value="Clavaminate synthase-like"/>
    <property type="match status" value="1"/>
</dbReference>
<dbReference type="InterPro" id="IPR008775">
    <property type="entry name" value="Phytyl_CoA_dOase-like"/>
</dbReference>
<evidence type="ECO:0000313" key="2">
    <source>
        <dbReference type="EMBL" id="QMV73495.1"/>
    </source>
</evidence>
<dbReference type="GO" id="GO:0005506">
    <property type="term" value="F:iron ion binding"/>
    <property type="evidence" value="ECO:0007669"/>
    <property type="project" value="UniProtKB-ARBA"/>
</dbReference>
<organism evidence="2 3">
    <name type="scientific">Comamonas piscis</name>
    <dbReference type="NCBI Taxonomy" id="1562974"/>
    <lineage>
        <taxon>Bacteria</taxon>
        <taxon>Pseudomonadati</taxon>
        <taxon>Pseudomonadota</taxon>
        <taxon>Betaproteobacteria</taxon>
        <taxon>Burkholderiales</taxon>
        <taxon>Comamonadaceae</taxon>
        <taxon>Comamonas</taxon>
    </lineage>
</organism>
<dbReference type="PANTHER" id="PTHR20883">
    <property type="entry name" value="PHYTANOYL-COA DIOXYGENASE DOMAIN CONTAINING 1"/>
    <property type="match status" value="1"/>
</dbReference>
<proteinExistence type="predicted"/>
<dbReference type="Pfam" id="PF04230">
    <property type="entry name" value="PS_pyruv_trans"/>
    <property type="match status" value="1"/>
</dbReference>